<evidence type="ECO:0000313" key="1">
    <source>
        <dbReference type="EMBL" id="KAJ7392599.1"/>
    </source>
</evidence>
<dbReference type="OrthoDB" id="5946367at2759"/>
<protein>
    <submittedName>
        <fullName evidence="1">Uncharacterized protein</fullName>
    </submittedName>
</protein>
<organism evidence="1 2">
    <name type="scientific">Desmophyllum pertusum</name>
    <dbReference type="NCBI Taxonomy" id="174260"/>
    <lineage>
        <taxon>Eukaryota</taxon>
        <taxon>Metazoa</taxon>
        <taxon>Cnidaria</taxon>
        <taxon>Anthozoa</taxon>
        <taxon>Hexacorallia</taxon>
        <taxon>Scleractinia</taxon>
        <taxon>Caryophylliina</taxon>
        <taxon>Caryophylliidae</taxon>
        <taxon>Desmophyllum</taxon>
    </lineage>
</organism>
<dbReference type="EMBL" id="MU825400">
    <property type="protein sequence ID" value="KAJ7392599.1"/>
    <property type="molecule type" value="Genomic_DNA"/>
</dbReference>
<evidence type="ECO:0000313" key="2">
    <source>
        <dbReference type="Proteomes" id="UP001163046"/>
    </source>
</evidence>
<comment type="caution">
    <text evidence="1">The sequence shown here is derived from an EMBL/GenBank/DDBJ whole genome shotgun (WGS) entry which is preliminary data.</text>
</comment>
<sequence length="149" mass="17090">MIYILVGFIISNAEQPGARKSILTNRTPLFVVSISIYGLAYVCGPHFSAGELNNFSKVLSYPKVSLRGTQLTCTKISSIINLPKETKDRKPEVVYLHKMTFVYTVFFIEWEACKDFLRDIRFPSRSQIEVHVFHRKDADQKPTSQLDSR</sequence>
<dbReference type="AlphaFoldDB" id="A0A9X0A4E9"/>
<dbReference type="Proteomes" id="UP001163046">
    <property type="component" value="Unassembled WGS sequence"/>
</dbReference>
<accession>A0A9X0A4E9</accession>
<keyword evidence="2" id="KW-1185">Reference proteome</keyword>
<reference evidence="1" key="1">
    <citation type="submission" date="2023-01" db="EMBL/GenBank/DDBJ databases">
        <title>Genome assembly of the deep-sea coral Lophelia pertusa.</title>
        <authorList>
            <person name="Herrera S."/>
            <person name="Cordes E."/>
        </authorList>
    </citation>
    <scope>NUCLEOTIDE SEQUENCE</scope>
    <source>
        <strain evidence="1">USNM1676648</strain>
        <tissue evidence="1">Polyp</tissue>
    </source>
</reference>
<gene>
    <name evidence="1" type="ORF">OS493_010250</name>
</gene>
<proteinExistence type="predicted"/>
<name>A0A9X0A4E9_9CNID</name>